<gene>
    <name evidence="14" type="ORF">METZ01_LOCUS126302</name>
</gene>
<dbReference type="GO" id="GO:0006635">
    <property type="term" value="P:fatty acid beta-oxidation"/>
    <property type="evidence" value="ECO:0007669"/>
    <property type="project" value="UniProtKB-UniPathway"/>
</dbReference>
<keyword evidence="10" id="KW-0456">Lyase</keyword>
<dbReference type="PROSITE" id="PS00166">
    <property type="entry name" value="ENOYL_COA_HYDRATASE"/>
    <property type="match status" value="1"/>
</dbReference>
<dbReference type="SUPFAM" id="SSF48179">
    <property type="entry name" value="6-phosphogluconate dehydrogenase C-terminal domain-like"/>
    <property type="match status" value="2"/>
</dbReference>
<dbReference type="PANTHER" id="PTHR23309">
    <property type="entry name" value="3-HYDROXYACYL-COA DEHYROGENASE"/>
    <property type="match status" value="1"/>
</dbReference>
<dbReference type="SUPFAM" id="SSF52096">
    <property type="entry name" value="ClpP/crotonase"/>
    <property type="match status" value="1"/>
</dbReference>
<evidence type="ECO:0000256" key="8">
    <source>
        <dbReference type="ARBA" id="ARBA00023140"/>
    </source>
</evidence>
<dbReference type="CDD" id="cd06558">
    <property type="entry name" value="crotonase-like"/>
    <property type="match status" value="1"/>
</dbReference>
<feature type="domain" description="3-hydroxyacyl-CoA dehydrogenase NAD binding" evidence="13">
    <location>
        <begin position="292"/>
        <end position="470"/>
    </location>
</feature>
<keyword evidence="4" id="KW-0276">Fatty acid metabolism</keyword>
<dbReference type="AlphaFoldDB" id="A0A381Y8V1"/>
<dbReference type="Pfam" id="PF00725">
    <property type="entry name" value="3HCDH"/>
    <property type="match status" value="2"/>
</dbReference>
<dbReference type="InterPro" id="IPR036291">
    <property type="entry name" value="NAD(P)-bd_dom_sf"/>
</dbReference>
<feature type="domain" description="3-hydroxyacyl-CoA dehydrogenase C-terminal" evidence="12">
    <location>
        <begin position="603"/>
        <end position="688"/>
    </location>
</feature>
<reference evidence="14" key="1">
    <citation type="submission" date="2018-05" db="EMBL/GenBank/DDBJ databases">
        <authorList>
            <person name="Lanie J.A."/>
            <person name="Ng W.-L."/>
            <person name="Kazmierczak K.M."/>
            <person name="Andrzejewski T.M."/>
            <person name="Davidsen T.M."/>
            <person name="Wayne K.J."/>
            <person name="Tettelin H."/>
            <person name="Glass J.I."/>
            <person name="Rusch D."/>
            <person name="Podicherti R."/>
            <person name="Tsui H.-C.T."/>
            <person name="Winkler M.E."/>
        </authorList>
    </citation>
    <scope>NUCLEOTIDE SEQUENCE</scope>
</reference>
<feature type="domain" description="3-hydroxyacyl-CoA dehydrogenase C-terminal" evidence="12">
    <location>
        <begin position="473"/>
        <end position="567"/>
    </location>
</feature>
<evidence type="ECO:0000256" key="3">
    <source>
        <dbReference type="ARBA" id="ARBA00008750"/>
    </source>
</evidence>
<evidence type="ECO:0000256" key="2">
    <source>
        <dbReference type="ARBA" id="ARBA00005005"/>
    </source>
</evidence>
<dbReference type="UniPathway" id="UPA00659"/>
<keyword evidence="8" id="KW-0576">Peroxisome</keyword>
<evidence type="ECO:0000256" key="10">
    <source>
        <dbReference type="ARBA" id="ARBA00023239"/>
    </source>
</evidence>
<comment type="pathway">
    <text evidence="2">Lipid metabolism; fatty acid beta-oxidation.</text>
</comment>
<evidence type="ECO:0000256" key="4">
    <source>
        <dbReference type="ARBA" id="ARBA00022832"/>
    </source>
</evidence>
<organism evidence="14">
    <name type="scientific">marine metagenome</name>
    <dbReference type="NCBI Taxonomy" id="408172"/>
    <lineage>
        <taxon>unclassified sequences</taxon>
        <taxon>metagenomes</taxon>
        <taxon>ecological metagenomes</taxon>
    </lineage>
</organism>
<dbReference type="GO" id="GO:0004300">
    <property type="term" value="F:enoyl-CoA hydratase activity"/>
    <property type="evidence" value="ECO:0007669"/>
    <property type="project" value="UniProtKB-ARBA"/>
</dbReference>
<dbReference type="InterPro" id="IPR029045">
    <property type="entry name" value="ClpP/crotonase-like_dom_sf"/>
</dbReference>
<dbReference type="InterPro" id="IPR006108">
    <property type="entry name" value="3HC_DH_C"/>
</dbReference>
<dbReference type="InterPro" id="IPR018376">
    <property type="entry name" value="Enoyl-CoA_hyd/isom_CS"/>
</dbReference>
<keyword evidence="7" id="KW-0443">Lipid metabolism</keyword>
<comment type="similarity">
    <text evidence="3">In the N-terminal section; belongs to the enoyl-CoA hydratase/isomerase family.</text>
</comment>
<evidence type="ECO:0000259" key="12">
    <source>
        <dbReference type="Pfam" id="PF00725"/>
    </source>
</evidence>
<evidence type="ECO:0000256" key="7">
    <source>
        <dbReference type="ARBA" id="ARBA00023098"/>
    </source>
</evidence>
<dbReference type="Pfam" id="PF00378">
    <property type="entry name" value="ECH_1"/>
    <property type="match status" value="1"/>
</dbReference>
<sequence>MSDAVDFTKRGAIGVITVNSPPVNALSAAVRDGLGEAFDIGQADPEVKAMVLMGGGRTFIAGADIREFGQPPRGRPLHEVLDSMENSDKIIVAAIHGTALGGGLEVTLCCHYRFAVPNSMVGLPEVKLGLLPGAGGTQRLPRLVGATKALDLITSGAFVPAPQAMELGIVDEVGDDLLEGSVAYAEKLVAEDAPLRKIRDMPCEAEDGVFEAYRKANARKFRGFLAPWKCIDAVEAAATMTFVDGMKQERSLFTDCVTSSESAAQRHVFFAEREVAKIPDVPKDTPMKEIKKVAMIGAGTMGGGIAMNFANAGIPVLMVEVAQDALDRGMGVIQRNYQNTVNKGRLSQEKMDQHMSMFSTTTEFADISDADLVIEAVFEKMDLKKEIFAKLDKHAKPGAVLASNTSTLDIDEIASATKRPNSVIGMHFFSPANVMRLLEVVRGKDSSAETIATAMGIGRKVGKISVLVGNCFGFVGNRMLHGYAGEGTFLLEGGALPQQVDKAIYEFGLAMGPFAMGDMAGLDVGWLVRKAKADDRPTNEEYGGTIPDRICELGRYGQKTGGGYYDYKEGDRTPIANPLVKEIIEQVSKEKNIERKDFDDEEIIKRSLYPLVNIGAQILDEGMAMRPSDIDIIYINGYGFPAYKGGPMHWADSIGLDKVLADIKRFHADYGERWRPAPLLEKLVAEGKSFADYQAS</sequence>
<dbReference type="Gene3D" id="3.40.50.720">
    <property type="entry name" value="NAD(P)-binding Rossmann-like Domain"/>
    <property type="match status" value="1"/>
</dbReference>
<evidence type="ECO:0000256" key="6">
    <source>
        <dbReference type="ARBA" id="ARBA00023027"/>
    </source>
</evidence>
<dbReference type="Pfam" id="PF02737">
    <property type="entry name" value="3HCDH_N"/>
    <property type="match status" value="1"/>
</dbReference>
<proteinExistence type="inferred from homology"/>
<accession>A0A381Y8V1</accession>
<evidence type="ECO:0000256" key="1">
    <source>
        <dbReference type="ARBA" id="ARBA00004275"/>
    </source>
</evidence>
<dbReference type="InterPro" id="IPR006176">
    <property type="entry name" value="3-OHacyl-CoA_DH_NAD-bd"/>
</dbReference>
<dbReference type="InterPro" id="IPR008927">
    <property type="entry name" value="6-PGluconate_DH-like_C_sf"/>
</dbReference>
<dbReference type="SUPFAM" id="SSF51735">
    <property type="entry name" value="NAD(P)-binding Rossmann-fold domains"/>
    <property type="match status" value="1"/>
</dbReference>
<dbReference type="PANTHER" id="PTHR23309:SF51">
    <property type="entry name" value="3-HYDROXYACYL-COA DEHYDROGENASE-RELATED"/>
    <property type="match status" value="1"/>
</dbReference>
<evidence type="ECO:0000256" key="5">
    <source>
        <dbReference type="ARBA" id="ARBA00023002"/>
    </source>
</evidence>
<protein>
    <submittedName>
        <fullName evidence="14">Uncharacterized protein</fullName>
    </submittedName>
</protein>
<name>A0A381Y8V1_9ZZZZ</name>
<evidence type="ECO:0000259" key="13">
    <source>
        <dbReference type="Pfam" id="PF02737"/>
    </source>
</evidence>
<dbReference type="EMBL" id="UINC01017652">
    <property type="protein sequence ID" value="SVA73448.1"/>
    <property type="molecule type" value="Genomic_DNA"/>
</dbReference>
<dbReference type="GO" id="GO:0070403">
    <property type="term" value="F:NAD+ binding"/>
    <property type="evidence" value="ECO:0007669"/>
    <property type="project" value="InterPro"/>
</dbReference>
<dbReference type="GO" id="GO:0005777">
    <property type="term" value="C:peroxisome"/>
    <property type="evidence" value="ECO:0007669"/>
    <property type="project" value="UniProtKB-SubCell"/>
</dbReference>
<evidence type="ECO:0000256" key="11">
    <source>
        <dbReference type="ARBA" id="ARBA00023268"/>
    </source>
</evidence>
<keyword evidence="6" id="KW-0520">NAD</keyword>
<comment type="subcellular location">
    <subcellularLocation>
        <location evidence="1">Peroxisome</location>
    </subcellularLocation>
</comment>
<dbReference type="Gene3D" id="3.90.226.10">
    <property type="entry name" value="2-enoyl-CoA Hydratase, Chain A, domain 1"/>
    <property type="match status" value="1"/>
</dbReference>
<dbReference type="Gene3D" id="1.10.1040.50">
    <property type="match status" value="1"/>
</dbReference>
<evidence type="ECO:0000256" key="9">
    <source>
        <dbReference type="ARBA" id="ARBA00023235"/>
    </source>
</evidence>
<keyword evidence="5" id="KW-0560">Oxidoreductase</keyword>
<dbReference type="FunFam" id="3.40.50.720:FF:000009">
    <property type="entry name" value="Fatty oxidation complex, alpha subunit"/>
    <property type="match status" value="1"/>
</dbReference>
<dbReference type="GO" id="GO:0016616">
    <property type="term" value="F:oxidoreductase activity, acting on the CH-OH group of donors, NAD or NADP as acceptor"/>
    <property type="evidence" value="ECO:0007669"/>
    <property type="project" value="InterPro"/>
</dbReference>
<evidence type="ECO:0000313" key="14">
    <source>
        <dbReference type="EMBL" id="SVA73448.1"/>
    </source>
</evidence>
<keyword evidence="9" id="KW-0413">Isomerase</keyword>
<dbReference type="InterPro" id="IPR001753">
    <property type="entry name" value="Enoyl-CoA_hydra/iso"/>
</dbReference>
<dbReference type="GO" id="GO:0016853">
    <property type="term" value="F:isomerase activity"/>
    <property type="evidence" value="ECO:0007669"/>
    <property type="project" value="UniProtKB-KW"/>
</dbReference>
<keyword evidence="11" id="KW-0511">Multifunctional enzyme</keyword>
<dbReference type="FunFam" id="1.10.1040.50:FF:000006">
    <property type="entry name" value="Peroxisomal bifunctional enzyme"/>
    <property type="match status" value="1"/>
</dbReference>